<dbReference type="Pfam" id="PF14497">
    <property type="entry name" value="GST_C_3"/>
    <property type="match status" value="1"/>
</dbReference>
<dbReference type="OrthoDB" id="422574at2759"/>
<dbReference type="SUPFAM" id="SSF47616">
    <property type="entry name" value="GST C-terminal domain-like"/>
    <property type="match status" value="1"/>
</dbReference>
<dbReference type="EMBL" id="CAKKNE010000002">
    <property type="protein sequence ID" value="CAH0368574.1"/>
    <property type="molecule type" value="Genomic_DNA"/>
</dbReference>
<keyword evidence="4" id="KW-1185">Reference proteome</keyword>
<feature type="domain" description="GST N-terminal" evidence="1">
    <location>
        <begin position="82"/>
        <end position="163"/>
    </location>
</feature>
<dbReference type="InterPro" id="IPR004046">
    <property type="entry name" value="GST_C"/>
</dbReference>
<protein>
    <recommendedName>
        <fullName evidence="5">Glutathione transferase</fullName>
    </recommendedName>
</protein>
<dbReference type="PROSITE" id="PS50405">
    <property type="entry name" value="GST_CTER"/>
    <property type="match status" value="1"/>
</dbReference>
<dbReference type="InterPro" id="IPR036249">
    <property type="entry name" value="Thioredoxin-like_sf"/>
</dbReference>
<dbReference type="SFLD" id="SFLDS00019">
    <property type="entry name" value="Glutathione_Transferase_(cytos"/>
    <property type="match status" value="1"/>
</dbReference>
<dbReference type="AlphaFoldDB" id="A0A8J2WV62"/>
<evidence type="ECO:0000259" key="2">
    <source>
        <dbReference type="PROSITE" id="PS50405"/>
    </source>
</evidence>
<dbReference type="PANTHER" id="PTHR11571">
    <property type="entry name" value="GLUTATHIONE S-TRANSFERASE"/>
    <property type="match status" value="1"/>
</dbReference>
<dbReference type="GO" id="GO:0006749">
    <property type="term" value="P:glutathione metabolic process"/>
    <property type="evidence" value="ECO:0007669"/>
    <property type="project" value="TreeGrafter"/>
</dbReference>
<accession>A0A8J2WV62</accession>
<dbReference type="InterPro" id="IPR004045">
    <property type="entry name" value="Glutathione_S-Trfase_N"/>
</dbReference>
<gene>
    <name evidence="3" type="ORF">PECAL_2P16440</name>
</gene>
<dbReference type="GO" id="GO:0004364">
    <property type="term" value="F:glutathione transferase activity"/>
    <property type="evidence" value="ECO:0007669"/>
    <property type="project" value="TreeGrafter"/>
</dbReference>
<dbReference type="Gene3D" id="1.20.1050.10">
    <property type="match status" value="1"/>
</dbReference>
<comment type="caution">
    <text evidence="3">The sequence shown here is derived from an EMBL/GenBank/DDBJ whole genome shotgun (WGS) entry which is preliminary data.</text>
</comment>
<evidence type="ECO:0000313" key="4">
    <source>
        <dbReference type="Proteomes" id="UP000789595"/>
    </source>
</evidence>
<evidence type="ECO:0000259" key="1">
    <source>
        <dbReference type="PROSITE" id="PS50404"/>
    </source>
</evidence>
<dbReference type="Proteomes" id="UP000789595">
    <property type="component" value="Unassembled WGS sequence"/>
</dbReference>
<dbReference type="InterPro" id="IPR036282">
    <property type="entry name" value="Glutathione-S-Trfase_C_sf"/>
</dbReference>
<evidence type="ECO:0000313" key="3">
    <source>
        <dbReference type="EMBL" id="CAH0368574.1"/>
    </source>
</evidence>
<organism evidence="3 4">
    <name type="scientific">Pelagomonas calceolata</name>
    <dbReference type="NCBI Taxonomy" id="35677"/>
    <lineage>
        <taxon>Eukaryota</taxon>
        <taxon>Sar</taxon>
        <taxon>Stramenopiles</taxon>
        <taxon>Ochrophyta</taxon>
        <taxon>Pelagophyceae</taxon>
        <taxon>Pelagomonadales</taxon>
        <taxon>Pelagomonadaceae</taxon>
        <taxon>Pelagomonas</taxon>
    </lineage>
</organism>
<name>A0A8J2WV62_9STRA</name>
<dbReference type="InterPro" id="IPR010987">
    <property type="entry name" value="Glutathione-S-Trfase_C-like"/>
</dbReference>
<dbReference type="InterPro" id="IPR040079">
    <property type="entry name" value="Glutathione_S-Trfase"/>
</dbReference>
<dbReference type="PROSITE" id="PS50404">
    <property type="entry name" value="GST_NTER"/>
    <property type="match status" value="1"/>
</dbReference>
<dbReference type="Gene3D" id="3.40.30.10">
    <property type="entry name" value="Glutaredoxin"/>
    <property type="match status" value="1"/>
</dbReference>
<feature type="domain" description="GST C-terminal" evidence="2">
    <location>
        <begin position="165"/>
        <end position="312"/>
    </location>
</feature>
<reference evidence="3" key="1">
    <citation type="submission" date="2021-11" db="EMBL/GenBank/DDBJ databases">
        <authorList>
            <consortium name="Genoscope - CEA"/>
            <person name="William W."/>
        </authorList>
    </citation>
    <scope>NUCLEOTIDE SEQUENCE</scope>
</reference>
<evidence type="ECO:0008006" key="5">
    <source>
        <dbReference type="Google" id="ProtNLM"/>
    </source>
</evidence>
<dbReference type="SUPFAM" id="SSF52833">
    <property type="entry name" value="Thioredoxin-like"/>
    <property type="match status" value="1"/>
</dbReference>
<proteinExistence type="predicted"/>
<dbReference type="InterPro" id="IPR050213">
    <property type="entry name" value="GST_superfamily"/>
</dbReference>
<sequence length="336" mass="37134">MCLKIPVSHLYRPHDTCTSGFHCRDIDFPAMLAALISCVAAASAIAPPQVTSARTVAQHLWTTRQLFDTDIHAIVQCGSGPSEYRLAYMPCRNRGEIIRLMLEESKCSYELEVVGFRAWARDVKMTTPDGKLPCLRNYDGRGTDLCQEQAITRFLADKLGLAGSDAAERAAVDAMYCFWFSTLRNNGVSHDGEHYSVAALKEADEGLSATSVPPYEAVFRLDPLSRAERSLVALKRFEEVLGASKSGYLVGEGVTYPDLGLFYILYELAEDDNVPDFAARFALPHCGAFLDRMSSRSQLADFLTSPRRMPRYARDPSGSSTYLYVAGRASPEILEA</sequence>